<organism evidence="5 6">
    <name type="scientific">Trichogramma brassicae</name>
    <dbReference type="NCBI Taxonomy" id="86971"/>
    <lineage>
        <taxon>Eukaryota</taxon>
        <taxon>Metazoa</taxon>
        <taxon>Ecdysozoa</taxon>
        <taxon>Arthropoda</taxon>
        <taxon>Hexapoda</taxon>
        <taxon>Insecta</taxon>
        <taxon>Pterygota</taxon>
        <taxon>Neoptera</taxon>
        <taxon>Endopterygota</taxon>
        <taxon>Hymenoptera</taxon>
        <taxon>Apocrita</taxon>
        <taxon>Proctotrupomorpha</taxon>
        <taxon>Chalcidoidea</taxon>
        <taxon>Trichogrammatidae</taxon>
        <taxon>Trichogramma</taxon>
    </lineage>
</organism>
<dbReference type="InterPro" id="IPR036770">
    <property type="entry name" value="Ankyrin_rpt-contain_sf"/>
</dbReference>
<dbReference type="OrthoDB" id="194358at2759"/>
<evidence type="ECO:0000256" key="2">
    <source>
        <dbReference type="ARBA" id="ARBA00023043"/>
    </source>
</evidence>
<feature type="repeat" description="ANK" evidence="3">
    <location>
        <begin position="264"/>
        <end position="296"/>
    </location>
</feature>
<evidence type="ECO:0000313" key="5">
    <source>
        <dbReference type="EMBL" id="CAB0043463.1"/>
    </source>
</evidence>
<dbReference type="PANTHER" id="PTHR24123:SF141">
    <property type="entry name" value="ANKYRIN 2, ISOFORM U"/>
    <property type="match status" value="1"/>
</dbReference>
<feature type="region of interest" description="Disordered" evidence="4">
    <location>
        <begin position="1554"/>
        <end position="1664"/>
    </location>
</feature>
<dbReference type="Gene3D" id="1.25.40.20">
    <property type="entry name" value="Ankyrin repeat-containing domain"/>
    <property type="match status" value="6"/>
</dbReference>
<keyword evidence="1" id="KW-0677">Repeat</keyword>
<feature type="repeat" description="ANK" evidence="3">
    <location>
        <begin position="189"/>
        <end position="221"/>
    </location>
</feature>
<accession>A0A6H5IYQ4</accession>
<evidence type="ECO:0000256" key="1">
    <source>
        <dbReference type="ARBA" id="ARBA00022737"/>
    </source>
</evidence>
<evidence type="ECO:0000256" key="4">
    <source>
        <dbReference type="SAM" id="MobiDB-lite"/>
    </source>
</evidence>
<proteinExistence type="predicted"/>
<dbReference type="InterPro" id="IPR002110">
    <property type="entry name" value="Ankyrin_rpt"/>
</dbReference>
<dbReference type="SMART" id="SM00248">
    <property type="entry name" value="ANK"/>
    <property type="match status" value="21"/>
</dbReference>
<sequence>MLSNYDDEKRQELDRLNQTKVKRLKKTVAKINWKIEEERRDFHRRLCPFISDWEGPFPDLRDIFNRDQIEWLFIEDVNKSNYGKANFVDFALKAGYTDNFFVIKNGEPILRRDTAVHHAARNPKCTREVVDTLFKIYNKFDRNYIDEEFGLTHFQVACMFGCVEAVEKFLELGQDPNLSPMAKPDAAKSVDPSLHLALEHKHAKIVELLMKKGADPSLVNVDGLTPLHVMCQKADEDDDDFLELFFKICEENQRTVQIDARDKLGNTPLHLALRKGKKNVAELLLRKGANANLATKDGYTPLHLIGKYTDDDDLPEMFFKVCDEQQLKVKVDARDKSGNTPLHLALMHEHKWVAESLLKHGAVPALADENGKTALLVICEKGTSMDIDSMEMLFAYSDKRRWPLLIDGRDASIFDDNEWTSRWRVDARDESGRTPLHLALVHGRLDAVEWLLRRGADPNTTDEDGSTLLHILSQRSSDINLVKTFFEICEKTGRPLQVDARDNWRRTPLHLALTYDRIKMAEVLLRRDADPSLTTNEGSTPLHIICQKKKDHHSAKILFEVCDELRKSIDVNAQDISYRTPLSLALMYGDEELVELLLRRGAYPNTVDDDGLTVLHLICRREYDIEMAKLLFGIADEKNRLVQVNRKDKWTRTPLQYAVANLYPEMIDILLDRGADTSSLIFPSRLDFVWFSRPHVYERQKFMNGKTRRNFEFELVMPLVLESLEKQGYQLRRYDALTIIQILDFKNFDEPLPVETYRRRNYENFTSKAMITPHEMQKWRGFFLRWAVEFFWTLTRYRLSKSCCKRIVERLTNVDLVNICLTGKGPDRPEEQEFQYRRLWPRIPPRSNFLHMLCALSDIFDDNEWTSRWRVDARDESGRTPLHLALVHGRLDAVEWLLRRGADPNTTDEDGSTLLHILSQRSSDINLVKTFFEICEKTGRPLQVDARDNWRRTPLHLALTYDRIKMAEVLLRRDADPSLTTNEGSTPLHIICQKKKDHHSAKILFEVCDELRKSIDVNAQDISYRTPLSLALMYGDEELVELLLRRGAYPNTVDDDGLTVLHLICRREYDIEMAKLLFGIADEKNRLVQVNRKDKWARTPLQYAVANVYPEMIDILLDRGTDTSSLIFPSADEFERYFEGESLRQYRDIEFELVMPLILEWLKKRGYQLDRRGAFTIIRILAYMSVHAEKYWSLVDYPVNEELCRAAVERVKKYSHEPTPRRPHPYPRRNLYETMDMKIRRTQESMIRDPWIIYGPPNLYTEEWINPVPWNYYGPPHLCTRSENNPEHWNFYESLRVSSSAEQFGIGQRIGRDAKADYSTSCCQSVSYSESDSEESDEEYRAKQHLHETPMWRGFLLRWAVQSVAELTRRLLPKSCCERIAERLTNVDLLNVCVAGKFPEWRADRRTRDRYAFRRMSVWRRQAWHDRSSHEDIRYPPLWRPEAYNRYYRNKKFIGRNALHSREFATLYVYIRIRELYRAIYHIAAARGGRKIRCARCHELEKFENNRARAGEGGRLGPAHLQLRPRGRPALHDKVVLRGRGILSLRAEEGSALRHLPRAQHTSQRLGLQCPGRDAAGPEARPLGPLQVRGVGGSAALRHQAPGGRRAGGRRAGARAEDSRGQAASGRRRHAQGQLHLGRVAARGKHHLERQRKAREYISSKRGL</sequence>
<dbReference type="Proteomes" id="UP000479190">
    <property type="component" value="Unassembled WGS sequence"/>
</dbReference>
<feature type="repeat" description="ANK" evidence="3">
    <location>
        <begin position="1023"/>
        <end position="1055"/>
    </location>
</feature>
<keyword evidence="2 3" id="KW-0040">ANK repeat</keyword>
<dbReference type="EMBL" id="CADCXV010001316">
    <property type="protein sequence ID" value="CAB0043463.1"/>
    <property type="molecule type" value="Genomic_DNA"/>
</dbReference>
<dbReference type="Pfam" id="PF00023">
    <property type="entry name" value="Ank"/>
    <property type="match status" value="1"/>
</dbReference>
<feature type="repeat" description="ANK" evidence="3">
    <location>
        <begin position="650"/>
        <end position="678"/>
    </location>
</feature>
<name>A0A6H5IYQ4_9HYME</name>
<keyword evidence="6" id="KW-1185">Reference proteome</keyword>
<dbReference type="SUPFAM" id="SSF48403">
    <property type="entry name" value="Ankyrin repeat"/>
    <property type="match status" value="3"/>
</dbReference>
<gene>
    <name evidence="5" type="ORF">TBRA_LOCUS15051</name>
</gene>
<feature type="repeat" description="ANK" evidence="3">
    <location>
        <begin position="577"/>
        <end position="609"/>
    </location>
</feature>
<dbReference type="PRINTS" id="PR01415">
    <property type="entry name" value="ANKYRIN"/>
</dbReference>
<feature type="repeat" description="ANK" evidence="3">
    <location>
        <begin position="337"/>
        <end position="369"/>
    </location>
</feature>
<feature type="compositionally biased region" description="Basic and acidic residues" evidence="4">
    <location>
        <begin position="1654"/>
        <end position="1664"/>
    </location>
</feature>
<reference evidence="5 6" key="1">
    <citation type="submission" date="2020-02" db="EMBL/GenBank/DDBJ databases">
        <authorList>
            <person name="Ferguson B K."/>
        </authorList>
    </citation>
    <scope>NUCLEOTIDE SEQUENCE [LARGE SCALE GENOMIC DNA]</scope>
</reference>
<evidence type="ECO:0000313" key="6">
    <source>
        <dbReference type="Proteomes" id="UP000479190"/>
    </source>
</evidence>
<feature type="repeat" description="ANK" evidence="3">
    <location>
        <begin position="877"/>
        <end position="909"/>
    </location>
</feature>
<dbReference type="PROSITE" id="PS50297">
    <property type="entry name" value="ANK_REP_REGION"/>
    <property type="match status" value="10"/>
</dbReference>
<feature type="repeat" description="ANK" evidence="3">
    <location>
        <begin position="431"/>
        <end position="463"/>
    </location>
</feature>
<dbReference type="PROSITE" id="PS50088">
    <property type="entry name" value="ANK_REPEAT"/>
    <property type="match status" value="10"/>
</dbReference>
<dbReference type="PANTHER" id="PTHR24123">
    <property type="entry name" value="ANKYRIN REPEAT-CONTAINING"/>
    <property type="match status" value="1"/>
</dbReference>
<feature type="repeat" description="ANK" evidence="3">
    <location>
        <begin position="950"/>
        <end position="982"/>
    </location>
</feature>
<feature type="repeat" description="ANK" evidence="3">
    <location>
        <begin position="504"/>
        <end position="536"/>
    </location>
</feature>
<protein>
    <submittedName>
        <fullName evidence="5">Uncharacterized protein</fullName>
    </submittedName>
</protein>
<dbReference type="Pfam" id="PF12796">
    <property type="entry name" value="Ank_2"/>
    <property type="match status" value="5"/>
</dbReference>
<feature type="compositionally biased region" description="Basic residues" evidence="4">
    <location>
        <begin position="1642"/>
        <end position="1653"/>
    </location>
</feature>
<dbReference type="InterPro" id="IPR051165">
    <property type="entry name" value="Multifunctional_ANK_Repeat"/>
</dbReference>
<evidence type="ECO:0000256" key="3">
    <source>
        <dbReference type="PROSITE-ProRule" id="PRU00023"/>
    </source>
</evidence>